<evidence type="ECO:0000256" key="2">
    <source>
        <dbReference type="ARBA" id="ARBA00023027"/>
    </source>
</evidence>
<dbReference type="Gene3D" id="3.40.50.720">
    <property type="entry name" value="NAD(P)-binding Rossmann-like Domain"/>
    <property type="match status" value="1"/>
</dbReference>
<dbReference type="Pfam" id="PF14833">
    <property type="entry name" value="NAD_binding_11"/>
    <property type="match status" value="1"/>
</dbReference>
<dbReference type="PIRSF" id="PIRSF000103">
    <property type="entry name" value="HIBADH"/>
    <property type="match status" value="1"/>
</dbReference>
<dbReference type="InterPro" id="IPR006115">
    <property type="entry name" value="6PGDH_NADP-bd"/>
</dbReference>
<organism evidence="5 6">
    <name type="scientific">Xanthobacter aminoxidans</name>
    <dbReference type="NCBI Taxonomy" id="186280"/>
    <lineage>
        <taxon>Bacteria</taxon>
        <taxon>Pseudomonadati</taxon>
        <taxon>Pseudomonadota</taxon>
        <taxon>Alphaproteobacteria</taxon>
        <taxon>Hyphomicrobiales</taxon>
        <taxon>Xanthobacteraceae</taxon>
        <taxon>Xanthobacter</taxon>
    </lineage>
</organism>
<dbReference type="InterPro" id="IPR008927">
    <property type="entry name" value="6-PGluconate_DH-like_C_sf"/>
</dbReference>
<evidence type="ECO:0000259" key="3">
    <source>
        <dbReference type="Pfam" id="PF03446"/>
    </source>
</evidence>
<reference evidence="5 6" key="1">
    <citation type="submission" date="2024-02" db="EMBL/GenBank/DDBJ databases">
        <title>Expansion and revision of Xanthobacter and proposal of Roseixanthobacter gen. nov.</title>
        <authorList>
            <person name="Soltysiak M.P.M."/>
            <person name="Jalihal A."/>
            <person name="Ory A."/>
            <person name="Chrisophersen C."/>
            <person name="Lee A.D."/>
            <person name="Boulton J."/>
            <person name="Springer M."/>
        </authorList>
    </citation>
    <scope>NUCLEOTIDE SEQUENCE [LARGE SCALE GENOMIC DNA]</scope>
    <source>
        <strain evidence="5 6">CB5</strain>
    </source>
</reference>
<dbReference type="SUPFAM" id="SSF48179">
    <property type="entry name" value="6-phosphogluconate dehydrogenase C-terminal domain-like"/>
    <property type="match status" value="1"/>
</dbReference>
<protein>
    <submittedName>
        <fullName evidence="5">NAD(P)-dependent oxidoreductase</fullName>
        <ecNumber evidence="5">1.1.-.-</ecNumber>
    </submittedName>
</protein>
<keyword evidence="6" id="KW-1185">Reference proteome</keyword>
<dbReference type="RefSeq" id="WP_394006674.1">
    <property type="nucleotide sequence ID" value="NZ_JBAFUR010000001.1"/>
</dbReference>
<dbReference type="Proteomes" id="UP001604043">
    <property type="component" value="Unassembled WGS sequence"/>
</dbReference>
<feature type="domain" description="6-phosphogluconate dehydrogenase NADP-binding" evidence="3">
    <location>
        <begin position="5"/>
        <end position="164"/>
    </location>
</feature>
<evidence type="ECO:0000313" key="5">
    <source>
        <dbReference type="EMBL" id="MFG1250971.1"/>
    </source>
</evidence>
<dbReference type="InterPro" id="IPR036291">
    <property type="entry name" value="NAD(P)-bd_dom_sf"/>
</dbReference>
<proteinExistence type="predicted"/>
<evidence type="ECO:0000259" key="4">
    <source>
        <dbReference type="Pfam" id="PF14833"/>
    </source>
</evidence>
<gene>
    <name evidence="5" type="ORF">V5F30_02060</name>
</gene>
<feature type="domain" description="3-hydroxyisobutyrate dehydrogenase-like NAD-binding" evidence="4">
    <location>
        <begin position="167"/>
        <end position="279"/>
    </location>
</feature>
<name>A0ABW6ZD67_9HYPH</name>
<dbReference type="PANTHER" id="PTHR43060">
    <property type="entry name" value="3-HYDROXYISOBUTYRATE DEHYDROGENASE-LIKE 1, MITOCHONDRIAL-RELATED"/>
    <property type="match status" value="1"/>
</dbReference>
<accession>A0ABW6ZD67</accession>
<dbReference type="SUPFAM" id="SSF51735">
    <property type="entry name" value="NAD(P)-binding Rossmann-fold domains"/>
    <property type="match status" value="1"/>
</dbReference>
<keyword evidence="2" id="KW-0520">NAD</keyword>
<dbReference type="EC" id="1.1.-.-" evidence="5"/>
<dbReference type="PANTHER" id="PTHR43060:SF15">
    <property type="entry name" value="3-HYDROXYISOBUTYRATE DEHYDROGENASE-LIKE 1, MITOCHONDRIAL-RELATED"/>
    <property type="match status" value="1"/>
</dbReference>
<dbReference type="Gene3D" id="1.10.1040.10">
    <property type="entry name" value="N-(1-d-carboxylethyl)-l-norvaline Dehydrogenase, domain 2"/>
    <property type="match status" value="1"/>
</dbReference>
<dbReference type="EMBL" id="JBAFUR010000001">
    <property type="protein sequence ID" value="MFG1250971.1"/>
    <property type="molecule type" value="Genomic_DNA"/>
</dbReference>
<dbReference type="InterPro" id="IPR029154">
    <property type="entry name" value="HIBADH-like_NADP-bd"/>
</dbReference>
<dbReference type="Pfam" id="PF03446">
    <property type="entry name" value="NAD_binding_2"/>
    <property type="match status" value="1"/>
</dbReference>
<comment type="caution">
    <text evidence="5">The sequence shown here is derived from an EMBL/GenBank/DDBJ whole genome shotgun (WGS) entry which is preliminary data.</text>
</comment>
<keyword evidence="1 5" id="KW-0560">Oxidoreductase</keyword>
<evidence type="ECO:0000256" key="1">
    <source>
        <dbReference type="ARBA" id="ARBA00023002"/>
    </source>
</evidence>
<dbReference type="GO" id="GO:0016491">
    <property type="term" value="F:oxidoreductase activity"/>
    <property type="evidence" value="ECO:0007669"/>
    <property type="project" value="UniProtKB-KW"/>
</dbReference>
<dbReference type="InterPro" id="IPR013328">
    <property type="entry name" value="6PGD_dom2"/>
</dbReference>
<dbReference type="InterPro" id="IPR015815">
    <property type="entry name" value="HIBADH-related"/>
</dbReference>
<evidence type="ECO:0000313" key="6">
    <source>
        <dbReference type="Proteomes" id="UP001604043"/>
    </source>
</evidence>
<sequence length="293" mass="30570">MSGSVGFIGLGVMGEPMCRNLAQKSGRPVLGFDRADAPLERLAASGVTRAASLSALSEACDVIFMALPSGAHVEAVTLGADGLLAHTRPGQVIVDLGTSPVELTRDIAAKFVAAGAHYADAPIARTRQAAEEGTLSIMVGADQPTFDVVRPLLATFASDITHCGPIGAGQIVKILNNMVLVETVVALSEAMATATRAGVDGKLLFETLMKGSADSFALRNHGMKAVVAETFPERAFSTTYARKDIGYALSLAQSVGLRLQGAELADQLLEKTQAEGFGDLYWPVVSRIVAKSN</sequence>